<name>A0A7G2EPQ3_ARATH</name>
<evidence type="ECO:0000313" key="2">
    <source>
        <dbReference type="Proteomes" id="UP000516314"/>
    </source>
</evidence>
<evidence type="ECO:0000313" key="1">
    <source>
        <dbReference type="EMBL" id="CAD5324657.1"/>
    </source>
</evidence>
<gene>
    <name evidence="1" type="ORF">AT9943_LOCUS12540</name>
</gene>
<dbReference type="Proteomes" id="UP000516314">
    <property type="component" value="Chromosome 3"/>
</dbReference>
<sequence length="162" mass="18309">MEVRMRNMYGDLNEKFESLATHMKKLETQIVQNSESVKRQPGTLPGRTEENLKGFCNMVASMQTSANETKSLVLPFKPNQDVAHKPEEDARVKPECYPLWKLPKAEDHRRFVCSCIITCIEFPDSLCDFNSNVNLMSINVAKKIGLRDLSPSILSLVFGDAS</sequence>
<reference evidence="1 2" key="1">
    <citation type="submission" date="2020-09" db="EMBL/GenBank/DDBJ databases">
        <authorList>
            <person name="Ashkenazy H."/>
        </authorList>
    </citation>
    <scope>NUCLEOTIDE SEQUENCE [LARGE SCALE GENOMIC DNA]</scope>
    <source>
        <strain evidence="2">cv. Cdm-0</strain>
    </source>
</reference>
<accession>A0A7G2EPQ3</accession>
<protein>
    <submittedName>
        <fullName evidence="1">(thale cress) hypothetical protein</fullName>
    </submittedName>
</protein>
<organism evidence="1 2">
    <name type="scientific">Arabidopsis thaliana</name>
    <name type="common">Mouse-ear cress</name>
    <dbReference type="NCBI Taxonomy" id="3702"/>
    <lineage>
        <taxon>Eukaryota</taxon>
        <taxon>Viridiplantae</taxon>
        <taxon>Streptophyta</taxon>
        <taxon>Embryophyta</taxon>
        <taxon>Tracheophyta</taxon>
        <taxon>Spermatophyta</taxon>
        <taxon>Magnoliopsida</taxon>
        <taxon>eudicotyledons</taxon>
        <taxon>Gunneridae</taxon>
        <taxon>Pentapetalae</taxon>
        <taxon>rosids</taxon>
        <taxon>malvids</taxon>
        <taxon>Brassicales</taxon>
        <taxon>Brassicaceae</taxon>
        <taxon>Camelineae</taxon>
        <taxon>Arabidopsis</taxon>
    </lineage>
</organism>
<dbReference type="AlphaFoldDB" id="A0A7G2EPQ3"/>
<proteinExistence type="predicted"/>
<dbReference type="EMBL" id="LR881468">
    <property type="protein sequence ID" value="CAD5324657.1"/>
    <property type="molecule type" value="Genomic_DNA"/>
</dbReference>